<feature type="region of interest" description="Disordered" evidence="1">
    <location>
        <begin position="1"/>
        <end position="54"/>
    </location>
</feature>
<proteinExistence type="predicted"/>
<evidence type="ECO:0000256" key="1">
    <source>
        <dbReference type="SAM" id="MobiDB-lite"/>
    </source>
</evidence>
<evidence type="ECO:0000313" key="4">
    <source>
        <dbReference type="Proteomes" id="UP000030765"/>
    </source>
</evidence>
<dbReference type="EMBL" id="KE525340">
    <property type="protein sequence ID" value="KFB48411.1"/>
    <property type="molecule type" value="Genomic_DNA"/>
</dbReference>
<dbReference type="EMBL" id="ATLV01023078">
    <property type="status" value="NOT_ANNOTATED_CDS"/>
    <property type="molecule type" value="Genomic_DNA"/>
</dbReference>
<keyword evidence="4" id="KW-1185">Reference proteome</keyword>
<protein>
    <submittedName>
        <fullName evidence="2 3">Uncharacterized protein</fullName>
    </submittedName>
</protein>
<dbReference type="EnsemblMetazoa" id="ASIC016536-RA">
    <property type="protein sequence ID" value="ASIC016536-PA"/>
    <property type="gene ID" value="ASIC016536"/>
</dbReference>
<dbReference type="VEuPathDB" id="VectorBase:ASIC016536"/>
<feature type="compositionally biased region" description="Basic and acidic residues" evidence="1">
    <location>
        <begin position="1"/>
        <end position="15"/>
    </location>
</feature>
<dbReference type="AlphaFoldDB" id="A0A084WDW7"/>
<evidence type="ECO:0000313" key="3">
    <source>
        <dbReference type="EnsemblMetazoa" id="ASIC016536-PA"/>
    </source>
</evidence>
<accession>A0A084WDW7</accession>
<evidence type="ECO:0000313" key="2">
    <source>
        <dbReference type="EMBL" id="KFB48411.1"/>
    </source>
</evidence>
<gene>
    <name evidence="2" type="ORF">ZHAS_00016536</name>
</gene>
<reference evidence="2 4" key="1">
    <citation type="journal article" date="2014" name="BMC Genomics">
        <title>Genome sequence of Anopheles sinensis provides insight into genetics basis of mosquito competence for malaria parasites.</title>
        <authorList>
            <person name="Zhou D."/>
            <person name="Zhang D."/>
            <person name="Ding G."/>
            <person name="Shi L."/>
            <person name="Hou Q."/>
            <person name="Ye Y."/>
            <person name="Xu Y."/>
            <person name="Zhou H."/>
            <person name="Xiong C."/>
            <person name="Li S."/>
            <person name="Yu J."/>
            <person name="Hong S."/>
            <person name="Yu X."/>
            <person name="Zou P."/>
            <person name="Chen C."/>
            <person name="Chang X."/>
            <person name="Wang W."/>
            <person name="Lv Y."/>
            <person name="Sun Y."/>
            <person name="Ma L."/>
            <person name="Shen B."/>
            <person name="Zhu C."/>
        </authorList>
    </citation>
    <scope>NUCLEOTIDE SEQUENCE [LARGE SCALE GENOMIC DNA]</scope>
</reference>
<name>A0A084WDW7_ANOSI</name>
<dbReference type="Proteomes" id="UP000030765">
    <property type="component" value="Unassembled WGS sequence"/>
</dbReference>
<reference evidence="3" key="2">
    <citation type="submission" date="2020-05" db="UniProtKB">
        <authorList>
            <consortium name="EnsemblMetazoa"/>
        </authorList>
    </citation>
    <scope>IDENTIFICATION</scope>
</reference>
<organism evidence="2">
    <name type="scientific">Anopheles sinensis</name>
    <name type="common">Mosquito</name>
    <dbReference type="NCBI Taxonomy" id="74873"/>
    <lineage>
        <taxon>Eukaryota</taxon>
        <taxon>Metazoa</taxon>
        <taxon>Ecdysozoa</taxon>
        <taxon>Arthropoda</taxon>
        <taxon>Hexapoda</taxon>
        <taxon>Insecta</taxon>
        <taxon>Pterygota</taxon>
        <taxon>Neoptera</taxon>
        <taxon>Endopterygota</taxon>
        <taxon>Diptera</taxon>
        <taxon>Nematocera</taxon>
        <taxon>Culicoidea</taxon>
        <taxon>Culicidae</taxon>
        <taxon>Anophelinae</taxon>
        <taxon>Anopheles</taxon>
    </lineage>
</organism>
<sequence>MARDTRSDKSEEAKAGGKGLCWQMPSRSNRLPRLPARMMSSKRGVRGQFSPAQS</sequence>